<dbReference type="PaxDb" id="67767-A0A0J7KDQ1"/>
<organism evidence="1 2">
    <name type="scientific">Lasius niger</name>
    <name type="common">Black garden ant</name>
    <dbReference type="NCBI Taxonomy" id="67767"/>
    <lineage>
        <taxon>Eukaryota</taxon>
        <taxon>Metazoa</taxon>
        <taxon>Ecdysozoa</taxon>
        <taxon>Arthropoda</taxon>
        <taxon>Hexapoda</taxon>
        <taxon>Insecta</taxon>
        <taxon>Pterygota</taxon>
        <taxon>Neoptera</taxon>
        <taxon>Endopterygota</taxon>
        <taxon>Hymenoptera</taxon>
        <taxon>Apocrita</taxon>
        <taxon>Aculeata</taxon>
        <taxon>Formicoidea</taxon>
        <taxon>Formicidae</taxon>
        <taxon>Formicinae</taxon>
        <taxon>Lasius</taxon>
        <taxon>Lasius</taxon>
    </lineage>
</organism>
<dbReference type="OrthoDB" id="7700848at2759"/>
<evidence type="ECO:0000313" key="2">
    <source>
        <dbReference type="Proteomes" id="UP000036403"/>
    </source>
</evidence>
<accession>A0A0J7KDQ1</accession>
<proteinExistence type="predicted"/>
<keyword evidence="2" id="KW-1185">Reference proteome</keyword>
<dbReference type="AlphaFoldDB" id="A0A0J7KDQ1"/>
<comment type="caution">
    <text evidence="1">The sequence shown here is derived from an EMBL/GenBank/DDBJ whole genome shotgun (WGS) entry which is preliminary data.</text>
</comment>
<gene>
    <name evidence="1" type="ORF">RF55_11913</name>
</gene>
<dbReference type="Proteomes" id="UP000036403">
    <property type="component" value="Unassembled WGS sequence"/>
</dbReference>
<dbReference type="PANTHER" id="PTHR19446">
    <property type="entry name" value="REVERSE TRANSCRIPTASES"/>
    <property type="match status" value="1"/>
</dbReference>
<dbReference type="EMBL" id="LBMM01008868">
    <property type="protein sequence ID" value="KMQ88573.1"/>
    <property type="molecule type" value="Genomic_DNA"/>
</dbReference>
<sequence>MMVSRVAACLSTCLREGVFPRAWKKANLVLVPKGKVQNEGLPKFRPICLLDEIGKVFKRIIAHRLKMHMEDHPKAQLSSFQYGFRKGKSTCDAFMEVQCIVTLTTEEGYCDSDKFGHRKRLQFSPLAFY</sequence>
<reference evidence="1 2" key="1">
    <citation type="submission" date="2015-04" db="EMBL/GenBank/DDBJ databases">
        <title>Lasius niger genome sequencing.</title>
        <authorList>
            <person name="Konorov E.A."/>
            <person name="Nikitin M.A."/>
            <person name="Kirill M.V."/>
            <person name="Chang P."/>
        </authorList>
    </citation>
    <scope>NUCLEOTIDE SEQUENCE [LARGE SCALE GENOMIC DNA]</scope>
    <source>
        <tissue evidence="1">Whole</tissue>
    </source>
</reference>
<evidence type="ECO:0000313" key="1">
    <source>
        <dbReference type="EMBL" id="KMQ88573.1"/>
    </source>
</evidence>
<name>A0A0J7KDQ1_LASNI</name>
<protein>
    <submittedName>
        <fullName evidence="1">Reverse</fullName>
    </submittedName>
</protein>